<keyword evidence="2" id="KW-1185">Reference proteome</keyword>
<name>A0A9W8QAT3_AKAMU</name>
<organism evidence="1 2">
    <name type="scientific">Akanthomyces muscarius</name>
    <name type="common">Entomopathogenic fungus</name>
    <name type="synonym">Lecanicillium muscarium</name>
    <dbReference type="NCBI Taxonomy" id="2231603"/>
    <lineage>
        <taxon>Eukaryota</taxon>
        <taxon>Fungi</taxon>
        <taxon>Dikarya</taxon>
        <taxon>Ascomycota</taxon>
        <taxon>Pezizomycotina</taxon>
        <taxon>Sordariomycetes</taxon>
        <taxon>Hypocreomycetidae</taxon>
        <taxon>Hypocreales</taxon>
        <taxon>Cordycipitaceae</taxon>
        <taxon>Akanthomyces</taxon>
    </lineage>
</organism>
<dbReference type="GeneID" id="80899436"/>
<dbReference type="AlphaFoldDB" id="A0A9W8QAT3"/>
<dbReference type="Proteomes" id="UP001144673">
    <property type="component" value="Chromosome 4"/>
</dbReference>
<comment type="caution">
    <text evidence="1">The sequence shown here is derived from an EMBL/GenBank/DDBJ whole genome shotgun (WGS) entry which is preliminary data.</text>
</comment>
<evidence type="ECO:0000313" key="2">
    <source>
        <dbReference type="Proteomes" id="UP001144673"/>
    </source>
</evidence>
<accession>A0A9W8QAT3</accession>
<dbReference type="RefSeq" id="XP_056053301.1">
    <property type="nucleotide sequence ID" value="XM_056201560.1"/>
</dbReference>
<gene>
    <name evidence="1" type="ORF">LMH87_012277</name>
</gene>
<protein>
    <submittedName>
        <fullName evidence="1">Uncharacterized protein</fullName>
    </submittedName>
</protein>
<dbReference type="KEGG" id="amus:LMH87_012277"/>
<proteinExistence type="predicted"/>
<sequence length="93" mass="10385">MSVALHNNYKGQLKLLNASYMSSYTSRHREPTAGLRLIFASRLQTILHDVSDPDLQLRCTMTNTVHFILFKILSAGLEAQNPTSLVELNLAAI</sequence>
<evidence type="ECO:0000313" key="1">
    <source>
        <dbReference type="EMBL" id="KAJ4151587.1"/>
    </source>
</evidence>
<reference evidence="1" key="1">
    <citation type="journal article" date="2023" name="Access Microbiol">
        <title>De-novo genome assembly for Akanthomyces muscarius, a biocontrol agent of insect agricultural pests.</title>
        <authorList>
            <person name="Erdos Z."/>
            <person name="Studholme D.J."/>
            <person name="Raymond B."/>
            <person name="Sharma M."/>
        </authorList>
    </citation>
    <scope>NUCLEOTIDE SEQUENCE</scope>
    <source>
        <strain evidence="1">Ve6</strain>
    </source>
</reference>
<dbReference type="EMBL" id="JAJHUN010000009">
    <property type="protein sequence ID" value="KAJ4151587.1"/>
    <property type="molecule type" value="Genomic_DNA"/>
</dbReference>